<dbReference type="AlphaFoldDB" id="A0A182N2E2"/>
<name>A0A182N2E2_9DIPT</name>
<keyword evidence="2" id="KW-1185">Reference proteome</keyword>
<dbReference type="EnsemblMetazoa" id="ADIR001800-RA">
    <property type="protein sequence ID" value="ADIR001800-PA"/>
    <property type="gene ID" value="ADIR001800"/>
</dbReference>
<protein>
    <submittedName>
        <fullName evidence="1">Uncharacterized protein</fullName>
    </submittedName>
</protein>
<reference evidence="2" key="1">
    <citation type="submission" date="2013-03" db="EMBL/GenBank/DDBJ databases">
        <title>The Genome Sequence of Anopheles dirus WRAIR2.</title>
        <authorList>
            <consortium name="The Broad Institute Genomics Platform"/>
            <person name="Neafsey D.E."/>
            <person name="Walton C."/>
            <person name="Walker B."/>
            <person name="Young S.K."/>
            <person name="Zeng Q."/>
            <person name="Gargeya S."/>
            <person name="Fitzgerald M."/>
            <person name="Haas B."/>
            <person name="Abouelleil A."/>
            <person name="Allen A.W."/>
            <person name="Alvarado L."/>
            <person name="Arachchi H.M."/>
            <person name="Berlin A.M."/>
            <person name="Chapman S.B."/>
            <person name="Gainer-Dewar J."/>
            <person name="Goldberg J."/>
            <person name="Griggs A."/>
            <person name="Gujja S."/>
            <person name="Hansen M."/>
            <person name="Howarth C."/>
            <person name="Imamovic A."/>
            <person name="Ireland A."/>
            <person name="Larimer J."/>
            <person name="McCowan C."/>
            <person name="Murphy C."/>
            <person name="Pearson M."/>
            <person name="Poon T.W."/>
            <person name="Priest M."/>
            <person name="Roberts A."/>
            <person name="Saif S."/>
            <person name="Shea T."/>
            <person name="Sisk P."/>
            <person name="Sykes S."/>
            <person name="Wortman J."/>
            <person name="Nusbaum C."/>
            <person name="Birren B."/>
        </authorList>
    </citation>
    <scope>NUCLEOTIDE SEQUENCE [LARGE SCALE GENOMIC DNA]</scope>
    <source>
        <strain evidence="2">WRAIR2</strain>
    </source>
</reference>
<dbReference type="VEuPathDB" id="VectorBase:ADIR001800"/>
<accession>A0A182N2E2</accession>
<sequence>HNWDLIVQKFRQLVFLHRVRDLNLVQKTVPLNIFLLPKLWFVASVCGARSMDIARVSSMVGTLLVLPRKQGGLNLHIPDISSKALFTN</sequence>
<evidence type="ECO:0000313" key="1">
    <source>
        <dbReference type="EnsemblMetazoa" id="ADIR001800-PA"/>
    </source>
</evidence>
<proteinExistence type="predicted"/>
<organism evidence="1 2">
    <name type="scientific">Anopheles dirus</name>
    <dbReference type="NCBI Taxonomy" id="7168"/>
    <lineage>
        <taxon>Eukaryota</taxon>
        <taxon>Metazoa</taxon>
        <taxon>Ecdysozoa</taxon>
        <taxon>Arthropoda</taxon>
        <taxon>Hexapoda</taxon>
        <taxon>Insecta</taxon>
        <taxon>Pterygota</taxon>
        <taxon>Neoptera</taxon>
        <taxon>Endopterygota</taxon>
        <taxon>Diptera</taxon>
        <taxon>Nematocera</taxon>
        <taxon>Culicoidea</taxon>
        <taxon>Culicidae</taxon>
        <taxon>Anophelinae</taxon>
        <taxon>Anopheles</taxon>
    </lineage>
</organism>
<dbReference type="Proteomes" id="UP000075884">
    <property type="component" value="Unassembled WGS sequence"/>
</dbReference>
<reference evidence="1" key="2">
    <citation type="submission" date="2020-05" db="UniProtKB">
        <authorList>
            <consortium name="EnsemblMetazoa"/>
        </authorList>
    </citation>
    <scope>IDENTIFICATION</scope>
    <source>
        <strain evidence="1">WRAIR2</strain>
    </source>
</reference>
<evidence type="ECO:0000313" key="2">
    <source>
        <dbReference type="Proteomes" id="UP000075884"/>
    </source>
</evidence>